<proteinExistence type="predicted"/>
<dbReference type="InterPro" id="IPR036582">
    <property type="entry name" value="Mao_N_sf"/>
</dbReference>
<keyword evidence="3" id="KW-0732">Signal</keyword>
<dbReference type="EMBL" id="CP016808">
    <property type="protein sequence ID" value="ANY70446.1"/>
    <property type="molecule type" value="Genomic_DNA"/>
</dbReference>
<dbReference type="Gene3D" id="3.30.457.10">
    <property type="entry name" value="Copper amine oxidase-like, N-terminal domain"/>
    <property type="match status" value="1"/>
</dbReference>
<dbReference type="Pfam" id="PF07833">
    <property type="entry name" value="Cu_amine_oxidN1"/>
    <property type="match status" value="1"/>
</dbReference>
<evidence type="ECO:0000256" key="3">
    <source>
        <dbReference type="SAM" id="SignalP"/>
    </source>
</evidence>
<protein>
    <recommendedName>
        <fullName evidence="4">Copper amine oxidase-like N-terminal domain-containing protein</fullName>
    </recommendedName>
</protein>
<dbReference type="InterPro" id="IPR012854">
    <property type="entry name" value="Cu_amine_oxidase-like_N"/>
</dbReference>
<feature type="signal peptide" evidence="3">
    <location>
        <begin position="1"/>
        <end position="26"/>
    </location>
</feature>
<dbReference type="Gene3D" id="2.40.10.120">
    <property type="match status" value="1"/>
</dbReference>
<reference evidence="5" key="1">
    <citation type="submission" date="2016-08" db="EMBL/GenBank/DDBJ databases">
        <title>Complete Genome Seqeunce of Paenibacillus sp. BIHB 4019 from tea rhizoplane.</title>
        <authorList>
            <person name="Thakur R."/>
            <person name="Swarnkar M.K."/>
            <person name="Gulati A."/>
        </authorList>
    </citation>
    <scope>NUCLEOTIDE SEQUENCE [LARGE SCALE GENOMIC DNA]</scope>
    <source>
        <strain evidence="5">BIHB4019</strain>
    </source>
</reference>
<dbReference type="SUPFAM" id="SSF55383">
    <property type="entry name" value="Copper amine oxidase, domain N"/>
    <property type="match status" value="1"/>
</dbReference>
<dbReference type="InterPro" id="IPR001940">
    <property type="entry name" value="Peptidase_S1C"/>
</dbReference>
<gene>
    <name evidence="5" type="ORF">BBD42_31070</name>
</gene>
<dbReference type="InterPro" id="IPR009003">
    <property type="entry name" value="Peptidase_S1_PA"/>
</dbReference>
<feature type="compositionally biased region" description="Pro residues" evidence="2">
    <location>
        <begin position="155"/>
        <end position="165"/>
    </location>
</feature>
<dbReference type="AlphaFoldDB" id="A0A1B2DRV8"/>
<evidence type="ECO:0000256" key="1">
    <source>
        <dbReference type="ARBA" id="ARBA00022825"/>
    </source>
</evidence>
<evidence type="ECO:0000256" key="2">
    <source>
        <dbReference type="SAM" id="MobiDB-lite"/>
    </source>
</evidence>
<name>A0A1B2DRV8_9BACL</name>
<dbReference type="PANTHER" id="PTHR22939">
    <property type="entry name" value="SERINE PROTEASE FAMILY S1C HTRA-RELATED"/>
    <property type="match status" value="1"/>
</dbReference>
<sequence>MFEVKKIVFFILMISLFIPSATTSYAAEGKWKVYLDGTELTFSNSPFVSEGTTLVPFRNLFEALGATISYNGKTKTINAKKDSTEIILTINNPIAYSNGASFKLNVAPKAISGVTYVPLRFVSETLGYGIEVKSKKIYLNAGNATAPTTETPAPTTTPAPTPTPTDPAKTQDMTIEQIGELSDRVVYIEVVDQNNKAIASGSGVIVGAKGEIITNYHVIEGAHKAVIYTSDEAKYVSSTVLNADKDRDLALIKIDSSNLNLPTVTIGDSSKLKLGESVVAIGSPLGFTNSLTSGVVSTKSRTVDGQNYIQISTPIDHGSSGGALFNLRGELVGITTALVESSAAINLAIPSTDVSTFLKKPQQSKSYTAAAPGETSSGSTQSATAKQIENFLNDEYSYLTQDGLDLEFTWFVSYSEDTKNILIGGAITDVADYSSLMKMQKKDDMVIPDLMYYIAEELHDNLNVEKAVVGLYLDTYSKTYPSAYPSESIEREGSGYRVFHNFIFGMFDYKEKRMYYSLDIYGDKDLESIRI</sequence>
<dbReference type="GO" id="GO:0006508">
    <property type="term" value="P:proteolysis"/>
    <property type="evidence" value="ECO:0007669"/>
    <property type="project" value="InterPro"/>
</dbReference>
<feature type="compositionally biased region" description="Low complexity" evidence="2">
    <location>
        <begin position="144"/>
        <end position="154"/>
    </location>
</feature>
<feature type="domain" description="Copper amine oxidase-like N-terminal" evidence="4">
    <location>
        <begin position="35"/>
        <end position="135"/>
    </location>
</feature>
<dbReference type="GO" id="GO:0004252">
    <property type="term" value="F:serine-type endopeptidase activity"/>
    <property type="evidence" value="ECO:0007669"/>
    <property type="project" value="InterPro"/>
</dbReference>
<evidence type="ECO:0000259" key="4">
    <source>
        <dbReference type="Pfam" id="PF07833"/>
    </source>
</evidence>
<accession>A0A1B2DRV8</accession>
<keyword evidence="1" id="KW-0645">Protease</keyword>
<feature type="chain" id="PRO_5008535374" description="Copper amine oxidase-like N-terminal domain-containing protein" evidence="3">
    <location>
        <begin position="27"/>
        <end position="531"/>
    </location>
</feature>
<dbReference type="SUPFAM" id="SSF50494">
    <property type="entry name" value="Trypsin-like serine proteases"/>
    <property type="match status" value="1"/>
</dbReference>
<dbReference type="Pfam" id="PF13365">
    <property type="entry name" value="Trypsin_2"/>
    <property type="match status" value="1"/>
</dbReference>
<organism evidence="5">
    <name type="scientific">Paenibacillus sp. BIHB 4019</name>
    <dbReference type="NCBI Taxonomy" id="1870819"/>
    <lineage>
        <taxon>Bacteria</taxon>
        <taxon>Bacillati</taxon>
        <taxon>Bacillota</taxon>
        <taxon>Bacilli</taxon>
        <taxon>Bacillales</taxon>
        <taxon>Paenibacillaceae</taxon>
        <taxon>Paenibacillus</taxon>
    </lineage>
</organism>
<dbReference type="PANTHER" id="PTHR22939:SF129">
    <property type="entry name" value="SERINE PROTEASE HTRA2, MITOCHONDRIAL"/>
    <property type="match status" value="1"/>
</dbReference>
<keyword evidence="1" id="KW-0378">Hydrolase</keyword>
<evidence type="ECO:0000313" key="5">
    <source>
        <dbReference type="EMBL" id="ANY70446.1"/>
    </source>
</evidence>
<feature type="region of interest" description="Disordered" evidence="2">
    <location>
        <begin position="144"/>
        <end position="170"/>
    </location>
</feature>
<dbReference type="PRINTS" id="PR00834">
    <property type="entry name" value="PROTEASES2C"/>
</dbReference>
<keyword evidence="1" id="KW-0720">Serine protease</keyword>